<dbReference type="CDD" id="cd02440">
    <property type="entry name" value="AdoMet_MTases"/>
    <property type="match status" value="1"/>
</dbReference>
<reference evidence="2 3" key="1">
    <citation type="submission" date="2014-11" db="EMBL/GenBank/DDBJ databases">
        <authorList>
            <person name="Zhu J."/>
            <person name="Qi W."/>
            <person name="Song R."/>
        </authorList>
    </citation>
    <scope>NUCLEOTIDE SEQUENCE [LARGE SCALE GENOMIC DNA]</scope>
</reference>
<organism evidence="2 3">
    <name type="scientific">Vitrella brassicaformis (strain CCMP3155)</name>
    <dbReference type="NCBI Taxonomy" id="1169540"/>
    <lineage>
        <taxon>Eukaryota</taxon>
        <taxon>Sar</taxon>
        <taxon>Alveolata</taxon>
        <taxon>Colpodellida</taxon>
        <taxon>Vitrellaceae</taxon>
        <taxon>Vitrella</taxon>
    </lineage>
</organism>
<dbReference type="Gene3D" id="3.40.50.150">
    <property type="entry name" value="Vaccinia Virus protein VP39"/>
    <property type="match status" value="1"/>
</dbReference>
<dbReference type="SUPFAM" id="SSF53335">
    <property type="entry name" value="S-adenosyl-L-methionine-dependent methyltransferases"/>
    <property type="match status" value="1"/>
</dbReference>
<dbReference type="Pfam" id="PF08241">
    <property type="entry name" value="Methyltransf_11"/>
    <property type="match status" value="1"/>
</dbReference>
<evidence type="ECO:0000259" key="1">
    <source>
        <dbReference type="Pfam" id="PF08241"/>
    </source>
</evidence>
<dbReference type="EMBL" id="CDMY01000278">
    <property type="protein sequence ID" value="CEL99344.1"/>
    <property type="molecule type" value="Genomic_DNA"/>
</dbReference>
<dbReference type="GO" id="GO:0008757">
    <property type="term" value="F:S-adenosylmethionine-dependent methyltransferase activity"/>
    <property type="evidence" value="ECO:0007669"/>
    <property type="project" value="InterPro"/>
</dbReference>
<dbReference type="PANTHER" id="PTHR43036">
    <property type="entry name" value="OSJNBB0011N17.9 PROTEIN"/>
    <property type="match status" value="1"/>
</dbReference>
<dbReference type="AlphaFoldDB" id="A0A0G4EPH8"/>
<keyword evidence="3" id="KW-1185">Reference proteome</keyword>
<dbReference type="InParanoid" id="A0A0G4EPH8"/>
<feature type="domain" description="Methyltransferase type 11" evidence="1">
    <location>
        <begin position="144"/>
        <end position="216"/>
    </location>
</feature>
<evidence type="ECO:0000313" key="2">
    <source>
        <dbReference type="EMBL" id="CEL99344.1"/>
    </source>
</evidence>
<dbReference type="PhylomeDB" id="A0A0G4EPH8"/>
<dbReference type="Proteomes" id="UP000041254">
    <property type="component" value="Unassembled WGS sequence"/>
</dbReference>
<gene>
    <name evidence="2" type="ORF">Vbra_20624</name>
</gene>
<dbReference type="OMA" id="MCTSWKS"/>
<dbReference type="InterPro" id="IPR013216">
    <property type="entry name" value="Methyltransf_11"/>
</dbReference>
<evidence type="ECO:0000313" key="3">
    <source>
        <dbReference type="Proteomes" id="UP000041254"/>
    </source>
</evidence>
<accession>A0A0G4EPH8</accession>
<dbReference type="VEuPathDB" id="CryptoDB:Vbra_20624"/>
<sequence>MFSGGLLTRRAPFHRSSVALHSVNPFANILNAITTGMTDPLDEFDPKGFLRQFAFPKAQKNENILEGVEWPPEFPFTDSSFRRFDESHDGRFYDSPRLVQHIDDGARAALTWYYTNALPGGENTAHLDLCSSWVSHFPTDYRPKRCAGLGMNEYELSQNEKLTERVVHDMNKDPRLPFDDNSFDVITNVVSVDYLNKPREVFREMYRVLKPGGLAIMSFSNRCFPTKAIAVWLQSSDLQHCGIVGSYFRYANFTNIQAYDVSRPMSDPMYVVRGNKPDT</sequence>
<protein>
    <recommendedName>
        <fullName evidence="1">Methyltransferase type 11 domain-containing protein</fullName>
    </recommendedName>
</protein>
<dbReference type="OrthoDB" id="2013972at2759"/>
<proteinExistence type="predicted"/>
<dbReference type="InterPro" id="IPR029063">
    <property type="entry name" value="SAM-dependent_MTases_sf"/>
</dbReference>
<name>A0A0G4EPH8_VITBC</name>
<dbReference type="PANTHER" id="PTHR43036:SF2">
    <property type="entry name" value="OS04G0481300 PROTEIN"/>
    <property type="match status" value="1"/>
</dbReference>